<name>A0A1R3RAF0_ASPC5</name>
<gene>
    <name evidence="2" type="ORF">ASPCADRAFT_409456</name>
</gene>
<evidence type="ECO:0000313" key="2">
    <source>
        <dbReference type="EMBL" id="OOF91452.1"/>
    </source>
</evidence>
<dbReference type="Proteomes" id="UP000188318">
    <property type="component" value="Unassembled WGS sequence"/>
</dbReference>
<protein>
    <submittedName>
        <fullName evidence="2">Uncharacterized protein</fullName>
    </submittedName>
</protein>
<dbReference type="STRING" id="602072.A0A1R3RAF0"/>
<keyword evidence="3" id="KW-1185">Reference proteome</keyword>
<evidence type="ECO:0000256" key="1">
    <source>
        <dbReference type="SAM" id="MobiDB-lite"/>
    </source>
</evidence>
<reference evidence="3" key="1">
    <citation type="journal article" date="2017" name="Genome Biol.">
        <title>Comparative genomics reveals high biological diversity and specific adaptations in the industrially and medically important fungal genus Aspergillus.</title>
        <authorList>
            <person name="de Vries R.P."/>
            <person name="Riley R."/>
            <person name="Wiebenga A."/>
            <person name="Aguilar-Osorio G."/>
            <person name="Amillis S."/>
            <person name="Uchima C.A."/>
            <person name="Anderluh G."/>
            <person name="Asadollahi M."/>
            <person name="Askin M."/>
            <person name="Barry K."/>
            <person name="Battaglia E."/>
            <person name="Bayram O."/>
            <person name="Benocci T."/>
            <person name="Braus-Stromeyer S.A."/>
            <person name="Caldana C."/>
            <person name="Canovas D."/>
            <person name="Cerqueira G.C."/>
            <person name="Chen F."/>
            <person name="Chen W."/>
            <person name="Choi C."/>
            <person name="Clum A."/>
            <person name="Dos Santos R.A."/>
            <person name="Damasio A.R."/>
            <person name="Diallinas G."/>
            <person name="Emri T."/>
            <person name="Fekete E."/>
            <person name="Flipphi M."/>
            <person name="Freyberg S."/>
            <person name="Gallo A."/>
            <person name="Gournas C."/>
            <person name="Habgood R."/>
            <person name="Hainaut M."/>
            <person name="Harispe M.L."/>
            <person name="Henrissat B."/>
            <person name="Hilden K.S."/>
            <person name="Hope R."/>
            <person name="Hossain A."/>
            <person name="Karabika E."/>
            <person name="Karaffa L."/>
            <person name="Karanyi Z."/>
            <person name="Krasevec N."/>
            <person name="Kuo A."/>
            <person name="Kusch H."/>
            <person name="LaButti K."/>
            <person name="Lagendijk E.L."/>
            <person name="Lapidus A."/>
            <person name="Levasseur A."/>
            <person name="Lindquist E."/>
            <person name="Lipzen A."/>
            <person name="Logrieco A.F."/>
            <person name="MacCabe A."/>
            <person name="Maekelae M.R."/>
            <person name="Malavazi I."/>
            <person name="Melin P."/>
            <person name="Meyer V."/>
            <person name="Mielnichuk N."/>
            <person name="Miskei M."/>
            <person name="Molnar A.P."/>
            <person name="Mule G."/>
            <person name="Ngan C.Y."/>
            <person name="Orejas M."/>
            <person name="Orosz E."/>
            <person name="Ouedraogo J.P."/>
            <person name="Overkamp K.M."/>
            <person name="Park H.-S."/>
            <person name="Perrone G."/>
            <person name="Piumi F."/>
            <person name="Punt P.J."/>
            <person name="Ram A.F."/>
            <person name="Ramon A."/>
            <person name="Rauscher S."/>
            <person name="Record E."/>
            <person name="Riano-Pachon D.M."/>
            <person name="Robert V."/>
            <person name="Roehrig J."/>
            <person name="Ruller R."/>
            <person name="Salamov A."/>
            <person name="Salih N.S."/>
            <person name="Samson R.A."/>
            <person name="Sandor E."/>
            <person name="Sanguinetti M."/>
            <person name="Schuetze T."/>
            <person name="Sepcic K."/>
            <person name="Shelest E."/>
            <person name="Sherlock G."/>
            <person name="Sophianopoulou V."/>
            <person name="Squina F.M."/>
            <person name="Sun H."/>
            <person name="Susca A."/>
            <person name="Todd R.B."/>
            <person name="Tsang A."/>
            <person name="Unkles S.E."/>
            <person name="van de Wiele N."/>
            <person name="van Rossen-Uffink D."/>
            <person name="Oliveira J.V."/>
            <person name="Vesth T.C."/>
            <person name="Visser J."/>
            <person name="Yu J.-H."/>
            <person name="Zhou M."/>
            <person name="Andersen M.R."/>
            <person name="Archer D.B."/>
            <person name="Baker S.E."/>
            <person name="Benoit I."/>
            <person name="Brakhage A.A."/>
            <person name="Braus G.H."/>
            <person name="Fischer R."/>
            <person name="Frisvad J.C."/>
            <person name="Goldman G.H."/>
            <person name="Houbraken J."/>
            <person name="Oakley B."/>
            <person name="Pocsi I."/>
            <person name="Scazzocchio C."/>
            <person name="Seiboth B."/>
            <person name="vanKuyk P.A."/>
            <person name="Wortman J."/>
            <person name="Dyer P.S."/>
            <person name="Grigoriev I.V."/>
        </authorList>
    </citation>
    <scope>NUCLEOTIDE SEQUENCE [LARGE SCALE GENOMIC DNA]</scope>
    <source>
        <strain evidence="3">ITEM 5010</strain>
    </source>
</reference>
<sequence length="317" mass="35818">MIPRATMDLTGKKPLYRLSSATVPFPNYTQPRYGAASAPAGGTQSPQTPNPLPATQTPTRPPPPQQGPVQLHTPQLPQHPLRQTPTPQFQPPHPQPNQALSPQVLTPYKENGEGSEFVDGNPHMARRRGRMLFDHELIILFKGCAERKEMYLNDPNRGLFWDNVAAYMNQLTGRNFSSSSYQQIVTDRSIERRKRRRDVANGKGKAEPTSALTAAIDQWIAMEDQLLRMQTDENTPLMQKRPAPDIPNPQDADRLKRPRQQSTAGPLIHPPVTHYEVNVNDTTQALAQEVRDLRREMGEMHRKMDLVLQALKDLKDK</sequence>
<dbReference type="VEuPathDB" id="FungiDB:ASPCADRAFT_409456"/>
<feature type="region of interest" description="Disordered" evidence="1">
    <location>
        <begin position="234"/>
        <end position="271"/>
    </location>
</feature>
<feature type="region of interest" description="Disordered" evidence="1">
    <location>
        <begin position="1"/>
        <end position="122"/>
    </location>
</feature>
<organism evidence="2 3">
    <name type="scientific">Aspergillus carbonarius (strain ITEM 5010)</name>
    <dbReference type="NCBI Taxonomy" id="602072"/>
    <lineage>
        <taxon>Eukaryota</taxon>
        <taxon>Fungi</taxon>
        <taxon>Dikarya</taxon>
        <taxon>Ascomycota</taxon>
        <taxon>Pezizomycotina</taxon>
        <taxon>Eurotiomycetes</taxon>
        <taxon>Eurotiomycetidae</taxon>
        <taxon>Eurotiales</taxon>
        <taxon>Aspergillaceae</taxon>
        <taxon>Aspergillus</taxon>
        <taxon>Aspergillus subgen. Circumdati</taxon>
    </lineage>
</organism>
<dbReference type="AlphaFoldDB" id="A0A1R3RAF0"/>
<evidence type="ECO:0000313" key="3">
    <source>
        <dbReference type="Proteomes" id="UP000188318"/>
    </source>
</evidence>
<dbReference type="EMBL" id="KV907511">
    <property type="protein sequence ID" value="OOF91452.1"/>
    <property type="molecule type" value="Genomic_DNA"/>
</dbReference>
<proteinExistence type="predicted"/>
<accession>A0A1R3RAF0</accession>
<feature type="compositionally biased region" description="Polar residues" evidence="1">
    <location>
        <begin position="19"/>
        <end position="30"/>
    </location>
</feature>
<dbReference type="OMA" id="IDQWIAM"/>
<dbReference type="OrthoDB" id="7772923at2759"/>